<evidence type="ECO:0000313" key="7">
    <source>
        <dbReference type="Proteomes" id="UP000694941"/>
    </source>
</evidence>
<dbReference type="PANTHER" id="PTHR12702">
    <property type="entry name" value="SEC15"/>
    <property type="match status" value="1"/>
</dbReference>
<dbReference type="Proteomes" id="UP000694941">
    <property type="component" value="Unplaced"/>
</dbReference>
<keyword evidence="3" id="KW-0268">Exocytosis</keyword>
<feature type="non-terminal residue" evidence="8">
    <location>
        <position position="1"/>
    </location>
</feature>
<proteinExistence type="inferred from homology"/>
<dbReference type="Pfam" id="PF04091">
    <property type="entry name" value="Sec15_C"/>
    <property type="match status" value="1"/>
</dbReference>
<name>A0ABM1BRU9_LIMPO</name>
<reference evidence="8" key="1">
    <citation type="submission" date="2025-08" db="UniProtKB">
        <authorList>
            <consortium name="RefSeq"/>
        </authorList>
    </citation>
    <scope>IDENTIFICATION</scope>
    <source>
        <tissue evidence="8">Muscle</tissue>
    </source>
</reference>
<protein>
    <submittedName>
        <fullName evidence="8">Exocyst complex component 6-like</fullName>
    </submittedName>
</protein>
<keyword evidence="2" id="KW-0813">Transport</keyword>
<evidence type="ECO:0000313" key="8">
    <source>
        <dbReference type="RefSeq" id="XP_013787442.1"/>
    </source>
</evidence>
<dbReference type="Gene3D" id="1.20.58.670">
    <property type="entry name" value="Dsl1p vesicle tethering complex, Tip20p subunit, domain D"/>
    <property type="match status" value="1"/>
</dbReference>
<keyword evidence="7" id="KW-1185">Reference proteome</keyword>
<evidence type="ECO:0000256" key="1">
    <source>
        <dbReference type="ARBA" id="ARBA00007944"/>
    </source>
</evidence>
<dbReference type="PANTHER" id="PTHR12702:SF0">
    <property type="entry name" value="EXOCYST COMPLEX COMPONENT 6"/>
    <property type="match status" value="1"/>
</dbReference>
<dbReference type="GeneID" id="106471390"/>
<feature type="domain" description="Exocyst complex subunit EXOC6/Sec15 C-terminal" evidence="6">
    <location>
        <begin position="185"/>
        <end position="534"/>
    </location>
</feature>
<comment type="similarity">
    <text evidence="1">Belongs to the SEC15 family.</text>
</comment>
<dbReference type="InterPro" id="IPR046361">
    <property type="entry name" value="EXOC6/Sec15_C"/>
</dbReference>
<dbReference type="InterPro" id="IPR042044">
    <property type="entry name" value="EXOC6PINT-1/Sec15/Tip20_C_dom2"/>
</dbReference>
<accession>A0ABM1BRU9</accession>
<evidence type="ECO:0000256" key="5">
    <source>
        <dbReference type="SAM" id="MobiDB-lite"/>
    </source>
</evidence>
<evidence type="ECO:0000256" key="3">
    <source>
        <dbReference type="ARBA" id="ARBA00022483"/>
    </source>
</evidence>
<dbReference type="InterPro" id="IPR042045">
    <property type="entry name" value="EXOC6/Sec15_C_dom1"/>
</dbReference>
<dbReference type="Gene3D" id="1.10.357.30">
    <property type="entry name" value="Exocyst complex subunit Sec15 C-terminal domain, N-terminal subdomain"/>
    <property type="match status" value="1"/>
</dbReference>
<dbReference type="InterPro" id="IPR007225">
    <property type="entry name" value="EXOC6/Sec15"/>
</dbReference>
<organism evidence="7 8">
    <name type="scientific">Limulus polyphemus</name>
    <name type="common">Atlantic horseshoe crab</name>
    <dbReference type="NCBI Taxonomy" id="6850"/>
    <lineage>
        <taxon>Eukaryota</taxon>
        <taxon>Metazoa</taxon>
        <taxon>Ecdysozoa</taxon>
        <taxon>Arthropoda</taxon>
        <taxon>Chelicerata</taxon>
        <taxon>Merostomata</taxon>
        <taxon>Xiphosura</taxon>
        <taxon>Limulidae</taxon>
        <taxon>Limulus</taxon>
    </lineage>
</organism>
<keyword evidence="4" id="KW-0175">Coiled coil</keyword>
<evidence type="ECO:0000256" key="4">
    <source>
        <dbReference type="ARBA" id="ARBA00023054"/>
    </source>
</evidence>
<dbReference type="RefSeq" id="XP_013787442.1">
    <property type="nucleotide sequence ID" value="XM_013931988.2"/>
</dbReference>
<gene>
    <name evidence="8" type="primary">LOC106471390</name>
</gene>
<evidence type="ECO:0000259" key="6">
    <source>
        <dbReference type="Pfam" id="PF04091"/>
    </source>
</evidence>
<feature type="region of interest" description="Disordered" evidence="5">
    <location>
        <begin position="1"/>
        <end position="45"/>
    </location>
</feature>
<evidence type="ECO:0000256" key="2">
    <source>
        <dbReference type="ARBA" id="ARBA00022448"/>
    </source>
</evidence>
<sequence length="574" mass="65972">AEEQQNIEAGLIRRRKKRKAPPPPNPFTGEVELEPEADSSPYEGSEELSAQDLVDFSPVYRCLHIYSVLGARETFEAYYRQQRKQQARLALQPPTNMHETVNGYRNYFSGIVGFFVVEDHILNTASGLVNRAYLEEVWENALSKILASLRNHSSYCTDADLMLKVKHLIMLFSFTLGSYGYPVGQLSDLLVELRDQYIEILMKKWVQVFREIFDDDNYQPVQVVNQAEYNHVLKDFPFHDETLEKMGFPKTLPFSYFVPKVYNQVKQFIYACLKFSEDLNLSQTEAEDMVRKSTNLLLTRTLSGCLSTLIKKPHLGLQELIQITINTNYLEDASVYLEEFISDITGSGSSSLHCAKLQSKSMFKDARADAESQIYLQLNKKIDRFLELASYDWLLGEPEGHASSYLTDLIAFLQSTFQAFTNLPDKVAQTACMSSCKYIASSLMEFLMEEDVKHVSMGALQQFNLDLIQCELFANSEPVRGFEEGALQMCFADLRQLLDLFMTWDWATYFHDYGQENSKYLRVNPQVAVVLLEKVREADKKKNIFSALKKNQRDKKKLVETVLKQLRQLTSNSD</sequence>